<dbReference type="AlphaFoldDB" id="A0A182IT99"/>
<reference evidence="2" key="1">
    <citation type="submission" date="2022-08" db="UniProtKB">
        <authorList>
            <consortium name="EnsemblMetazoa"/>
        </authorList>
    </citation>
    <scope>IDENTIFICATION</scope>
    <source>
        <strain evidence="2">EBRO</strain>
    </source>
</reference>
<proteinExistence type="predicted"/>
<dbReference type="STRING" id="41427.A0A182IT99"/>
<feature type="compositionally biased region" description="Low complexity" evidence="1">
    <location>
        <begin position="172"/>
        <end position="183"/>
    </location>
</feature>
<evidence type="ECO:0000256" key="1">
    <source>
        <dbReference type="SAM" id="MobiDB-lite"/>
    </source>
</evidence>
<feature type="region of interest" description="Disordered" evidence="1">
    <location>
        <begin position="114"/>
        <end position="204"/>
    </location>
</feature>
<sequence>MNSSMISLISSPFALSGRYLRFILCVWKPRIGSSTSPVARSSLSDSSFGVMPVTGLATWASLSGCRDWCSLLPAPDECPDDDDDDEDDEDEDDDATTILPLASTASSVATTAAAAAAAAANSPPPRPDRLDAADVEDEDEDDDDDDDDDDGGEPPPTRRRAFLPLRAEPWRAPASPTAATTSPPASPGDAGIRPTPPLSARSSATSRFLVVPPATGDAAAAAAVDAAAAAATPLTARPVRCRMPPAQRLPRRCPLPRVLRTPPPPPSAHFHVSAPVVGTTTVVCSQDTKYRSCLGCHTLPFTLTPRSARTHSPPRGSSFGASVRRTFPVSCRRLAHE</sequence>
<feature type="compositionally biased region" description="Acidic residues" evidence="1">
    <location>
        <begin position="133"/>
        <end position="152"/>
    </location>
</feature>
<name>A0A182IT99_ANOAO</name>
<protein>
    <submittedName>
        <fullName evidence="2">Uncharacterized protein</fullName>
    </submittedName>
</protein>
<accession>A0A182IT99</accession>
<evidence type="ECO:0000313" key="2">
    <source>
        <dbReference type="EnsemblMetazoa" id="AATE005049-PA.1"/>
    </source>
</evidence>
<dbReference type="EnsemblMetazoa" id="AATE005049-RA">
    <property type="protein sequence ID" value="AATE005049-PA.1"/>
    <property type="gene ID" value="AATE005049"/>
</dbReference>
<organism evidence="2">
    <name type="scientific">Anopheles atroparvus</name>
    <name type="common">European mosquito</name>
    <dbReference type="NCBI Taxonomy" id="41427"/>
    <lineage>
        <taxon>Eukaryota</taxon>
        <taxon>Metazoa</taxon>
        <taxon>Ecdysozoa</taxon>
        <taxon>Arthropoda</taxon>
        <taxon>Hexapoda</taxon>
        <taxon>Insecta</taxon>
        <taxon>Pterygota</taxon>
        <taxon>Neoptera</taxon>
        <taxon>Endopterygota</taxon>
        <taxon>Diptera</taxon>
        <taxon>Nematocera</taxon>
        <taxon>Culicoidea</taxon>
        <taxon>Culicidae</taxon>
        <taxon>Anophelinae</taxon>
        <taxon>Anopheles</taxon>
    </lineage>
</organism>
<dbReference type="VEuPathDB" id="VectorBase:AATE005049"/>